<dbReference type="Proteomes" id="UP000515472">
    <property type="component" value="Chromosome"/>
</dbReference>
<reference evidence="2 3" key="1">
    <citation type="submission" date="2020-06" db="EMBL/GenBank/DDBJ databases">
        <title>Interaction of electrochemicaly active bacteria, Geobacter bremensis R4 on different carbon anode.</title>
        <authorList>
            <person name="Meng L."/>
            <person name="Yoshida N."/>
        </authorList>
    </citation>
    <scope>NUCLEOTIDE SEQUENCE [LARGE SCALE GENOMIC DNA]</scope>
    <source>
        <strain evidence="2 3">R4</strain>
    </source>
</reference>
<evidence type="ECO:0000313" key="3">
    <source>
        <dbReference type="Proteomes" id="UP000515472"/>
    </source>
</evidence>
<organism evidence="2 3">
    <name type="scientific">Citrifermentans bremense</name>
    <dbReference type="NCBI Taxonomy" id="60035"/>
    <lineage>
        <taxon>Bacteria</taxon>
        <taxon>Pseudomonadati</taxon>
        <taxon>Thermodesulfobacteriota</taxon>
        <taxon>Desulfuromonadia</taxon>
        <taxon>Geobacterales</taxon>
        <taxon>Geobacteraceae</taxon>
        <taxon>Citrifermentans</taxon>
    </lineage>
</organism>
<dbReference type="InterPro" id="IPR053188">
    <property type="entry name" value="FkbM_Methyltransferase"/>
</dbReference>
<dbReference type="AlphaFoldDB" id="A0A6S6LZD6"/>
<accession>A0A6S6LZD6</accession>
<protein>
    <recommendedName>
        <fullName evidence="1">Methyltransferase FkbM domain-containing protein</fullName>
    </recommendedName>
</protein>
<evidence type="ECO:0000313" key="2">
    <source>
        <dbReference type="EMBL" id="BCG46933.1"/>
    </source>
</evidence>
<dbReference type="EMBL" id="AP023213">
    <property type="protein sequence ID" value="BCG46933.1"/>
    <property type="molecule type" value="Genomic_DNA"/>
</dbReference>
<dbReference type="InterPro" id="IPR006342">
    <property type="entry name" value="FkbM_mtfrase"/>
</dbReference>
<name>A0A6S6LZD6_9BACT</name>
<dbReference type="KEGG" id="gbn:GEOBRER4_16830"/>
<gene>
    <name evidence="2" type="ORF">GEOBRER4_n1749</name>
</gene>
<keyword evidence="3" id="KW-1185">Reference proteome</keyword>
<evidence type="ECO:0000259" key="1">
    <source>
        <dbReference type="Pfam" id="PF05050"/>
    </source>
</evidence>
<sequence>MDFAFLIKRLARAFGVDIRAYRPARSEAARLARMLEHHRIDTVLDVGANTGQFARHLRSIGYRGRIICFDPLSQAHAALIEIARRDPALIVAPRQALGEETGEIEINVSANLESSSLLRVSDAHLQAEPRVRTVAVEKVPLNRLDDAALCYLSPGNRVFLKIDVQGYELPVLHGAQGILQQVCGLQLELSLHPLYDGEPLFREVIDTVETLGFTLHDLNPCFSDDATGRTYQVDGVFFRTE</sequence>
<dbReference type="GO" id="GO:0008171">
    <property type="term" value="F:O-methyltransferase activity"/>
    <property type="evidence" value="ECO:0007669"/>
    <property type="project" value="TreeGrafter"/>
</dbReference>
<dbReference type="InterPro" id="IPR029063">
    <property type="entry name" value="SAM-dependent_MTases_sf"/>
</dbReference>
<dbReference type="NCBIfam" id="TIGR01444">
    <property type="entry name" value="fkbM_fam"/>
    <property type="match status" value="1"/>
</dbReference>
<dbReference type="SUPFAM" id="SSF53335">
    <property type="entry name" value="S-adenosyl-L-methionine-dependent methyltransferases"/>
    <property type="match status" value="1"/>
</dbReference>
<dbReference type="RefSeq" id="WP_185245030.1">
    <property type="nucleotide sequence ID" value="NZ_AP023213.1"/>
</dbReference>
<dbReference type="PANTHER" id="PTHR36973:SF4">
    <property type="entry name" value="NODULATION PROTEIN"/>
    <property type="match status" value="1"/>
</dbReference>
<dbReference type="PANTHER" id="PTHR36973">
    <property type="entry name" value="SLL1456 PROTEIN-RELATED"/>
    <property type="match status" value="1"/>
</dbReference>
<proteinExistence type="predicted"/>
<dbReference type="Pfam" id="PF05050">
    <property type="entry name" value="Methyltransf_21"/>
    <property type="match status" value="1"/>
</dbReference>
<feature type="domain" description="Methyltransferase FkbM" evidence="1">
    <location>
        <begin position="45"/>
        <end position="214"/>
    </location>
</feature>
<dbReference type="Gene3D" id="3.40.50.150">
    <property type="entry name" value="Vaccinia Virus protein VP39"/>
    <property type="match status" value="1"/>
</dbReference>